<dbReference type="AlphaFoldDB" id="A0AAN7TN70"/>
<dbReference type="InterPro" id="IPR014044">
    <property type="entry name" value="CAP_dom"/>
</dbReference>
<dbReference type="PRINTS" id="PR00837">
    <property type="entry name" value="V5TPXLIKE"/>
</dbReference>
<dbReference type="Pfam" id="PF00188">
    <property type="entry name" value="CAP"/>
    <property type="match status" value="1"/>
</dbReference>
<gene>
    <name evidence="2" type="ORF">LTR62_006597</name>
</gene>
<proteinExistence type="predicted"/>
<dbReference type="SUPFAM" id="SSF55797">
    <property type="entry name" value="PR-1-like"/>
    <property type="match status" value="1"/>
</dbReference>
<evidence type="ECO:0000259" key="1">
    <source>
        <dbReference type="SMART" id="SM00198"/>
    </source>
</evidence>
<dbReference type="EMBL" id="JAVRRL010000059">
    <property type="protein sequence ID" value="KAK5109757.1"/>
    <property type="molecule type" value="Genomic_DNA"/>
</dbReference>
<dbReference type="PANTHER" id="PTHR10334">
    <property type="entry name" value="CYSTEINE-RICH SECRETORY PROTEIN-RELATED"/>
    <property type="match status" value="1"/>
</dbReference>
<evidence type="ECO:0000313" key="2">
    <source>
        <dbReference type="EMBL" id="KAK5109757.1"/>
    </source>
</evidence>
<evidence type="ECO:0000313" key="3">
    <source>
        <dbReference type="Proteomes" id="UP001310890"/>
    </source>
</evidence>
<dbReference type="PROSITE" id="PS01009">
    <property type="entry name" value="CRISP_1"/>
    <property type="match status" value="1"/>
</dbReference>
<comment type="caution">
    <text evidence="2">The sequence shown here is derived from an EMBL/GenBank/DDBJ whole genome shotgun (WGS) entry which is preliminary data.</text>
</comment>
<feature type="domain" description="SCP" evidence="1">
    <location>
        <begin position="27"/>
        <end position="157"/>
    </location>
</feature>
<dbReference type="InterPro" id="IPR035940">
    <property type="entry name" value="CAP_sf"/>
</dbReference>
<reference evidence="2" key="1">
    <citation type="submission" date="2023-08" db="EMBL/GenBank/DDBJ databases">
        <title>Black Yeasts Isolated from many extreme environments.</title>
        <authorList>
            <person name="Coleine C."/>
            <person name="Stajich J.E."/>
            <person name="Selbmann L."/>
        </authorList>
    </citation>
    <scope>NUCLEOTIDE SEQUENCE</scope>
    <source>
        <strain evidence="2">CCFEE 5401</strain>
    </source>
</reference>
<sequence length="206" mass="21639">MEAATGTQTPSTTGPVATGAISFAGEAFQSAVLNSTNYHRAQHQASSLVWNSTLASFAQSHASKCLWQHSGGPNGENLASGYISPIPAIDAWADEESKYNYRHPGFHESTGHFTQLVWKSTTSVGCAATQCDNAAVGNGAKGWLMVCEYSPPGNVGGEFREEVSKAGENGREQLGFGLGERTVGGVGKRVAAALVVLHLLGLFLRV</sequence>
<organism evidence="2 3">
    <name type="scientific">Meristemomyces frigidus</name>
    <dbReference type="NCBI Taxonomy" id="1508187"/>
    <lineage>
        <taxon>Eukaryota</taxon>
        <taxon>Fungi</taxon>
        <taxon>Dikarya</taxon>
        <taxon>Ascomycota</taxon>
        <taxon>Pezizomycotina</taxon>
        <taxon>Dothideomycetes</taxon>
        <taxon>Dothideomycetidae</taxon>
        <taxon>Mycosphaerellales</taxon>
        <taxon>Teratosphaeriaceae</taxon>
        <taxon>Meristemomyces</taxon>
    </lineage>
</organism>
<dbReference type="SMART" id="SM00198">
    <property type="entry name" value="SCP"/>
    <property type="match status" value="1"/>
</dbReference>
<dbReference type="InterPro" id="IPR001283">
    <property type="entry name" value="CRISP-related"/>
</dbReference>
<dbReference type="GO" id="GO:0005576">
    <property type="term" value="C:extracellular region"/>
    <property type="evidence" value="ECO:0007669"/>
    <property type="project" value="InterPro"/>
</dbReference>
<dbReference type="InterPro" id="IPR018244">
    <property type="entry name" value="Allrgn_V5/Tpx1_CS"/>
</dbReference>
<accession>A0AAN7TN70</accession>
<dbReference type="Gene3D" id="3.40.33.10">
    <property type="entry name" value="CAP"/>
    <property type="match status" value="1"/>
</dbReference>
<name>A0AAN7TN70_9PEZI</name>
<dbReference type="Proteomes" id="UP001310890">
    <property type="component" value="Unassembled WGS sequence"/>
</dbReference>
<protein>
    <recommendedName>
        <fullName evidence="1">SCP domain-containing protein</fullName>
    </recommendedName>
</protein>